<evidence type="ECO:0000313" key="2">
    <source>
        <dbReference type="Proteomes" id="UP000838749"/>
    </source>
</evidence>
<gene>
    <name evidence="1" type="ORF">PAECIP111894_02038</name>
</gene>
<dbReference type="EMBL" id="CAKMAB010000008">
    <property type="protein sequence ID" value="CAH1055886.1"/>
    <property type="molecule type" value="Genomic_DNA"/>
</dbReference>
<dbReference type="Proteomes" id="UP000838749">
    <property type="component" value="Unassembled WGS sequence"/>
</dbReference>
<accession>A0ABN8FK73</accession>
<evidence type="ECO:0000313" key="1">
    <source>
        <dbReference type="EMBL" id="CAH1055886.1"/>
    </source>
</evidence>
<dbReference type="RefSeq" id="WP_234533437.1">
    <property type="nucleotide sequence ID" value="NZ_CAKMAB010000008.1"/>
</dbReference>
<keyword evidence="2" id="KW-1185">Reference proteome</keyword>
<name>A0ABN8FK73_9BACL</name>
<comment type="caution">
    <text evidence="1">The sequence shown here is derived from an EMBL/GenBank/DDBJ whole genome shotgun (WGS) entry which is preliminary data.</text>
</comment>
<reference evidence="1" key="1">
    <citation type="submission" date="2021-12" db="EMBL/GenBank/DDBJ databases">
        <authorList>
            <person name="Criscuolo A."/>
        </authorList>
    </citation>
    <scope>NUCLEOTIDE SEQUENCE</scope>
    <source>
        <strain evidence="1">CIP111894</strain>
    </source>
</reference>
<protein>
    <submittedName>
        <fullName evidence="1">Uncharacterized protein</fullName>
    </submittedName>
</protein>
<proteinExistence type="predicted"/>
<organism evidence="1 2">
    <name type="scientific">Paenibacillus pseudetheri</name>
    <dbReference type="NCBI Taxonomy" id="2897682"/>
    <lineage>
        <taxon>Bacteria</taxon>
        <taxon>Bacillati</taxon>
        <taxon>Bacillota</taxon>
        <taxon>Bacilli</taxon>
        <taxon>Bacillales</taxon>
        <taxon>Paenibacillaceae</taxon>
        <taxon>Paenibacillus</taxon>
    </lineage>
</organism>
<sequence length="51" mass="5796">MRQSQKAWVWRNIPALATGSPVEAYALAKKTEDEIESQVIKGRSRNLLPRT</sequence>